<dbReference type="Proteomes" id="UP000321638">
    <property type="component" value="Unassembled WGS sequence"/>
</dbReference>
<name>A0A5C8PEM5_9HYPH</name>
<comment type="caution">
    <text evidence="4">The sequence shown here is derived from an EMBL/GenBank/DDBJ whole genome shotgun (WGS) entry which is preliminary data.</text>
</comment>
<sequence>MTAQAKDVISFGPFSLSARGRLLTKDGAPVELGARALDILIALASRPNETVSKRDLLARVWPDVTVEESSLRFHMARLRKALGDGRNGARYITTLAGRGYCFVAPVSRSSETPAAPAADAAYLPHANLPGRLLRMVGRADDVQAVTRLLTAERFVTIVGSGGVGKTTVAVAVAHDLIDAFDGAVLFVDLGTLIAADLTVTAVASMLGLPVRSDDATPSLLTYLRDKRILLVLDTCEHLIDTVAPLAARIFADAPQVHILATSREALRVEGEHVHKLEPLTCPPDDPAQTAASVRSFPAVQVFLERAAAGGARLDFSDADAAVVAGICRKLDGVALAIELAAGRVGAYGLQQTAALLDQRLIRLWPGQRTAPPRQKTLQATLDWSYALLSEVESKVLRRLAVFVGHFTMDAALAVVTSDSIHESLVFGAIDSLVAKSMLATRPAGAMMRYRLLDATRVYALDIDIDRAELAELAMRHATYYRDWLKQAGAMAPALSAAAERLPLLANLNNVRAALEWCFGPNGDTGIGVELAAAAAPVFLAMSLLPECHRWSARAIEALSDATRGGAEEMRLQSALGMALMFIHASSEKAQQALDRGLMIAEACGDALHRLQVLGPLHMFHLRIGHFRDALHYARQGVAAASDVEDPAARTLAHALAGISMHFLGDLGAAQVELETALRHSRDSQGTRAIYLGFDGQTLAGIVLARNLWLQGHPAKGLELLHQTVRDAERRNHPVTLAIALIYAISVLFWTGDRDGAQKHVDQFVAHAQRHSLAPYLAVGQGFKARLALLRGDAKGGVESLQSCLAQFHATRYELLATPFNATLAEGLAALGRHTDAVALMTDTIRLCEANGDLVYMPDLLRVKGCLLLADAPPNDADAARCFKQSLDWSRRQGAPAWELRTAVDYATLLAARGEANGARALLHPIFVQFAEGTETADLRSAARLLASLR</sequence>
<evidence type="ECO:0000313" key="5">
    <source>
        <dbReference type="Proteomes" id="UP000321638"/>
    </source>
</evidence>
<feature type="DNA-binding region" description="OmpR/PhoB-type" evidence="2">
    <location>
        <begin position="6"/>
        <end position="104"/>
    </location>
</feature>
<dbReference type="GO" id="GO:0000160">
    <property type="term" value="P:phosphorelay signal transduction system"/>
    <property type="evidence" value="ECO:0007669"/>
    <property type="project" value="InterPro"/>
</dbReference>
<dbReference type="Pfam" id="PF25872">
    <property type="entry name" value="HTH_77"/>
    <property type="match status" value="1"/>
</dbReference>
<dbReference type="SUPFAM" id="SSF52540">
    <property type="entry name" value="P-loop containing nucleoside triphosphate hydrolases"/>
    <property type="match status" value="1"/>
</dbReference>
<dbReference type="InterPro" id="IPR016032">
    <property type="entry name" value="Sig_transdc_resp-reg_C-effctor"/>
</dbReference>
<dbReference type="Gene3D" id="3.40.50.300">
    <property type="entry name" value="P-loop containing nucleotide triphosphate hydrolases"/>
    <property type="match status" value="1"/>
</dbReference>
<dbReference type="PROSITE" id="PS51755">
    <property type="entry name" value="OMPR_PHOB"/>
    <property type="match status" value="1"/>
</dbReference>
<evidence type="ECO:0000256" key="1">
    <source>
        <dbReference type="ARBA" id="ARBA00023125"/>
    </source>
</evidence>
<protein>
    <submittedName>
        <fullName evidence="4">Transcriptional regulator</fullName>
    </submittedName>
</protein>
<evidence type="ECO:0000259" key="3">
    <source>
        <dbReference type="PROSITE" id="PS51755"/>
    </source>
</evidence>
<keyword evidence="1 2" id="KW-0238">DNA-binding</keyword>
<dbReference type="SMART" id="SM00862">
    <property type="entry name" value="Trans_reg_C"/>
    <property type="match status" value="1"/>
</dbReference>
<dbReference type="InterPro" id="IPR002182">
    <property type="entry name" value="NB-ARC"/>
</dbReference>
<dbReference type="PANTHER" id="PTHR47691">
    <property type="entry name" value="REGULATOR-RELATED"/>
    <property type="match status" value="1"/>
</dbReference>
<reference evidence="4 5" key="1">
    <citation type="submission" date="2019-06" db="EMBL/GenBank/DDBJ databases">
        <title>New taxonomy in bacterial strain CC-CFT640, isolated from vineyard.</title>
        <authorList>
            <person name="Lin S.-Y."/>
            <person name="Tsai C.-F."/>
            <person name="Young C.-C."/>
        </authorList>
    </citation>
    <scope>NUCLEOTIDE SEQUENCE [LARGE SCALE GENOMIC DNA]</scope>
    <source>
        <strain evidence="4 5">CC-CFT640</strain>
    </source>
</reference>
<dbReference type="InterPro" id="IPR001867">
    <property type="entry name" value="OmpR/PhoB-type_DNA-bd"/>
</dbReference>
<dbReference type="SUPFAM" id="SSF48452">
    <property type="entry name" value="TPR-like"/>
    <property type="match status" value="2"/>
</dbReference>
<dbReference type="Pfam" id="PF00486">
    <property type="entry name" value="Trans_reg_C"/>
    <property type="match status" value="1"/>
</dbReference>
<dbReference type="SUPFAM" id="SSF46894">
    <property type="entry name" value="C-terminal effector domain of the bipartite response regulators"/>
    <property type="match status" value="1"/>
</dbReference>
<dbReference type="InterPro" id="IPR011990">
    <property type="entry name" value="TPR-like_helical_dom_sf"/>
</dbReference>
<dbReference type="GO" id="GO:0043531">
    <property type="term" value="F:ADP binding"/>
    <property type="evidence" value="ECO:0007669"/>
    <property type="project" value="InterPro"/>
</dbReference>
<dbReference type="OrthoDB" id="4473689at2"/>
<feature type="domain" description="OmpR/PhoB-type" evidence="3">
    <location>
        <begin position="6"/>
        <end position="104"/>
    </location>
</feature>
<dbReference type="PANTHER" id="PTHR47691:SF3">
    <property type="entry name" value="HTH-TYPE TRANSCRIPTIONAL REGULATOR RV0890C-RELATED"/>
    <property type="match status" value="1"/>
</dbReference>
<dbReference type="Gene3D" id="1.25.40.10">
    <property type="entry name" value="Tetratricopeptide repeat domain"/>
    <property type="match status" value="1"/>
</dbReference>
<accession>A0A5C8PEM5</accession>
<dbReference type="RefSeq" id="WP_147850069.1">
    <property type="nucleotide sequence ID" value="NZ_VDUZ01000035.1"/>
</dbReference>
<dbReference type="PRINTS" id="PR00364">
    <property type="entry name" value="DISEASERSIST"/>
</dbReference>
<dbReference type="Pfam" id="PF00931">
    <property type="entry name" value="NB-ARC"/>
    <property type="match status" value="1"/>
</dbReference>
<evidence type="ECO:0000313" key="4">
    <source>
        <dbReference type="EMBL" id="TXL72248.1"/>
    </source>
</evidence>
<gene>
    <name evidence="4" type="ORF">FHP25_26850</name>
</gene>
<dbReference type="Gene3D" id="1.10.10.10">
    <property type="entry name" value="Winged helix-like DNA-binding domain superfamily/Winged helix DNA-binding domain"/>
    <property type="match status" value="1"/>
</dbReference>
<keyword evidence="5" id="KW-1185">Reference proteome</keyword>
<dbReference type="InterPro" id="IPR036388">
    <property type="entry name" value="WH-like_DNA-bd_sf"/>
</dbReference>
<dbReference type="InterPro" id="IPR058852">
    <property type="entry name" value="HTH_77"/>
</dbReference>
<proteinExistence type="predicted"/>
<evidence type="ECO:0000256" key="2">
    <source>
        <dbReference type="PROSITE-ProRule" id="PRU01091"/>
    </source>
</evidence>
<dbReference type="GO" id="GO:0003677">
    <property type="term" value="F:DNA binding"/>
    <property type="evidence" value="ECO:0007669"/>
    <property type="project" value="UniProtKB-UniRule"/>
</dbReference>
<dbReference type="AlphaFoldDB" id="A0A5C8PEM5"/>
<dbReference type="InterPro" id="IPR027417">
    <property type="entry name" value="P-loop_NTPase"/>
</dbReference>
<dbReference type="EMBL" id="VDUZ01000035">
    <property type="protein sequence ID" value="TXL72248.1"/>
    <property type="molecule type" value="Genomic_DNA"/>
</dbReference>
<dbReference type="GO" id="GO:0006355">
    <property type="term" value="P:regulation of DNA-templated transcription"/>
    <property type="evidence" value="ECO:0007669"/>
    <property type="project" value="InterPro"/>
</dbReference>
<dbReference type="CDD" id="cd00383">
    <property type="entry name" value="trans_reg_C"/>
    <property type="match status" value="1"/>
</dbReference>
<organism evidence="4 5">
    <name type="scientific">Vineibacter terrae</name>
    <dbReference type="NCBI Taxonomy" id="2586908"/>
    <lineage>
        <taxon>Bacteria</taxon>
        <taxon>Pseudomonadati</taxon>
        <taxon>Pseudomonadota</taxon>
        <taxon>Alphaproteobacteria</taxon>
        <taxon>Hyphomicrobiales</taxon>
        <taxon>Vineibacter</taxon>
    </lineage>
</organism>